<evidence type="ECO:0008006" key="3">
    <source>
        <dbReference type="Google" id="ProtNLM"/>
    </source>
</evidence>
<dbReference type="InterPro" id="IPR023375">
    <property type="entry name" value="ADC_dom_sf"/>
</dbReference>
<protein>
    <recommendedName>
        <fullName evidence="3">Acetoacetate decarboxylase</fullName>
    </recommendedName>
</protein>
<dbReference type="EMBL" id="CP013187">
    <property type="protein sequence ID" value="ALO42206.1"/>
    <property type="molecule type" value="Genomic_DNA"/>
</dbReference>
<proteinExistence type="predicted"/>
<dbReference type="Proteomes" id="UP000061457">
    <property type="component" value="Chromosome I"/>
</dbReference>
<sequence length="344" mass="39474">MINSIIQISSAKTDRAIMLSKKEIAMSENNSGSYQHFLGNPIAKPPCRMLNARMYGFFIEGKYDTITNFVDSTLNSVSTNDVYFKPLSQYCLLTFTDIENIASKVEPFSQYGWMQETDIIVWLPIAKVDKSTKKALHIYWYPAFITVNNINALVNGRETWGYNKYLCRYSMPSDYKQADNFTLSLETFQPFNPTTKMDWHELLTIKRFSDGDSLFEEIIEVGQEVAELIHASIEEIQISAELIKQFMSGIKNPQMDQILFKQIPDGFAYNAVYSAVVHSPSTVRKIHKIAMLKDEYHVNINKLDAFPFDQMFGIKIGQQKALLPYYVCMDFDQDGAYEIVSNNS</sequence>
<dbReference type="SUPFAM" id="SSF160104">
    <property type="entry name" value="Acetoacetate decarboxylase-like"/>
    <property type="match status" value="1"/>
</dbReference>
<keyword evidence="2" id="KW-1185">Reference proteome</keyword>
<dbReference type="PATRIC" id="fig|161398.10.peg.1729"/>
<dbReference type="STRING" id="161398.PP2015_1704"/>
<accession>A0A0S2K2B4</accession>
<dbReference type="AlphaFoldDB" id="A0A0S2K2B4"/>
<gene>
    <name evidence="1" type="ORF">PP2015_1704</name>
</gene>
<evidence type="ECO:0000313" key="1">
    <source>
        <dbReference type="EMBL" id="ALO42206.1"/>
    </source>
</evidence>
<dbReference type="Gene3D" id="2.40.400.10">
    <property type="entry name" value="Acetoacetate decarboxylase-like"/>
    <property type="match status" value="1"/>
</dbReference>
<dbReference type="KEGG" id="pphe:PP2015_1704"/>
<name>A0A0S2K2B4_9GAMM</name>
<reference evidence="2" key="1">
    <citation type="submission" date="2015-11" db="EMBL/GenBank/DDBJ databases">
        <authorList>
            <person name="Kim K.M."/>
        </authorList>
    </citation>
    <scope>NUCLEOTIDE SEQUENCE [LARGE SCALE GENOMIC DNA]</scope>
    <source>
        <strain evidence="2">KCTC 12086</strain>
    </source>
</reference>
<evidence type="ECO:0000313" key="2">
    <source>
        <dbReference type="Proteomes" id="UP000061457"/>
    </source>
</evidence>
<organism evidence="1 2">
    <name type="scientific">Pseudoalteromonas phenolica</name>
    <dbReference type="NCBI Taxonomy" id="161398"/>
    <lineage>
        <taxon>Bacteria</taxon>
        <taxon>Pseudomonadati</taxon>
        <taxon>Pseudomonadota</taxon>
        <taxon>Gammaproteobacteria</taxon>
        <taxon>Alteromonadales</taxon>
        <taxon>Pseudoalteromonadaceae</taxon>
        <taxon>Pseudoalteromonas</taxon>
    </lineage>
</organism>